<protein>
    <submittedName>
        <fullName evidence="1">DUF1269 domain-containing protein</fullName>
    </submittedName>
</protein>
<dbReference type="Proteomes" id="UP000295217">
    <property type="component" value="Unassembled WGS sequence"/>
</dbReference>
<accession>A0A4R5AF72</accession>
<gene>
    <name evidence="1" type="ORF">E1262_06200</name>
</gene>
<proteinExistence type="predicted"/>
<dbReference type="Pfam" id="PF19850">
    <property type="entry name" value="DUF6325"/>
    <property type="match status" value="1"/>
</dbReference>
<dbReference type="InterPro" id="IPR046288">
    <property type="entry name" value="DUF6325"/>
</dbReference>
<dbReference type="OrthoDB" id="1779644at2"/>
<reference evidence="1 2" key="1">
    <citation type="submission" date="2019-02" db="EMBL/GenBank/DDBJ databases">
        <title>Draft genome sequences of novel Actinobacteria.</title>
        <authorList>
            <person name="Sahin N."/>
            <person name="Ay H."/>
            <person name="Saygin H."/>
        </authorList>
    </citation>
    <scope>NUCLEOTIDE SEQUENCE [LARGE SCALE GENOMIC DNA]</scope>
    <source>
        <strain evidence="1 2">8K307</strain>
    </source>
</reference>
<dbReference type="AlphaFoldDB" id="A0A4R5AF72"/>
<sequence length="112" mass="11743">MIGKGDVTLLDLVLATREPNGDLRVVDFDEDPADFGFGGLEVVGGRLANDEDIAVVADALEPGMSCALIVYEHTWVRRVSDAISTAGGQLALRARIPAETAESALGTDTEGD</sequence>
<evidence type="ECO:0000313" key="2">
    <source>
        <dbReference type="Proteomes" id="UP000295217"/>
    </source>
</evidence>
<organism evidence="1 2">
    <name type="scientific">Jiangella aurantiaca</name>
    <dbReference type="NCBI Taxonomy" id="2530373"/>
    <lineage>
        <taxon>Bacteria</taxon>
        <taxon>Bacillati</taxon>
        <taxon>Actinomycetota</taxon>
        <taxon>Actinomycetes</taxon>
        <taxon>Jiangellales</taxon>
        <taxon>Jiangellaceae</taxon>
        <taxon>Jiangella</taxon>
    </lineage>
</organism>
<keyword evidence="2" id="KW-1185">Reference proteome</keyword>
<comment type="caution">
    <text evidence="1">The sequence shown here is derived from an EMBL/GenBank/DDBJ whole genome shotgun (WGS) entry which is preliminary data.</text>
</comment>
<evidence type="ECO:0000313" key="1">
    <source>
        <dbReference type="EMBL" id="TDD71213.1"/>
    </source>
</evidence>
<dbReference type="EMBL" id="SMLB01000006">
    <property type="protein sequence ID" value="TDD71213.1"/>
    <property type="molecule type" value="Genomic_DNA"/>
</dbReference>
<name>A0A4R5AF72_9ACTN</name>